<name>A0A085G0K0_EWIA3</name>
<evidence type="ECO:0000313" key="2">
    <source>
        <dbReference type="Proteomes" id="UP000028640"/>
    </source>
</evidence>
<sequence>MIIKLFCKTEIYILLFGRKLDEFMKNIGAHKLYSKNLK</sequence>
<comment type="caution">
    <text evidence="1">The sequence shown here is derived from an EMBL/GenBank/DDBJ whole genome shotgun (WGS) entry which is preliminary data.</text>
</comment>
<organism evidence="1 2">
    <name type="scientific">Ewingella americana (strain ATCC 33852 / DSM 4580 / CCUG 14506 / JCM 5911 / LMG 7869 / NCTC 12157 / CDC 1468-78)</name>
    <dbReference type="NCBI Taxonomy" id="910964"/>
    <lineage>
        <taxon>Bacteria</taxon>
        <taxon>Pseudomonadati</taxon>
        <taxon>Pseudomonadota</taxon>
        <taxon>Gammaproteobacteria</taxon>
        <taxon>Enterobacterales</taxon>
        <taxon>Yersiniaceae</taxon>
        <taxon>Ewingella</taxon>
    </lineage>
</organism>
<reference evidence="1 2" key="1">
    <citation type="submission" date="2014-05" db="EMBL/GenBank/DDBJ databases">
        <title>ATOL: Assembling a taxonomically balanced genome-scale reconstruction of the evolutionary history of the Enterobacteriaceae.</title>
        <authorList>
            <person name="Plunkett G.III."/>
            <person name="Neeno-Eckwall E.C."/>
            <person name="Glasner J.D."/>
            <person name="Perna N.T."/>
        </authorList>
    </citation>
    <scope>NUCLEOTIDE SEQUENCE [LARGE SCALE GENOMIC DNA]</scope>
    <source>
        <strain evidence="1 2">ATCC 33852</strain>
    </source>
</reference>
<keyword evidence="2" id="KW-1185">Reference proteome</keyword>
<evidence type="ECO:0000313" key="1">
    <source>
        <dbReference type="EMBL" id="KFC77245.1"/>
    </source>
</evidence>
<protein>
    <submittedName>
        <fullName evidence="1">Uncharacterized protein</fullName>
    </submittedName>
</protein>
<dbReference type="AlphaFoldDB" id="A0A085G0K0"/>
<accession>A0A085G0K0</accession>
<gene>
    <name evidence="1" type="ORF">GEAM_4371</name>
</gene>
<dbReference type="Proteomes" id="UP000028640">
    <property type="component" value="Unassembled WGS sequence"/>
</dbReference>
<dbReference type="EMBL" id="JMPJ01000076">
    <property type="protein sequence ID" value="KFC77245.1"/>
    <property type="molecule type" value="Genomic_DNA"/>
</dbReference>
<proteinExistence type="predicted"/>